<protein>
    <submittedName>
        <fullName evidence="1">Uncharacterized protein</fullName>
    </submittedName>
</protein>
<dbReference type="RefSeq" id="WP_302909788.1">
    <property type="nucleotide sequence ID" value="NZ_JAUMIS010000002.1"/>
</dbReference>
<accession>A0ABT8W190</accession>
<keyword evidence="2" id="KW-1185">Reference proteome</keyword>
<gene>
    <name evidence="1" type="ORF">QVZ43_09790</name>
</gene>
<evidence type="ECO:0000313" key="1">
    <source>
        <dbReference type="EMBL" id="MDO3722014.1"/>
    </source>
</evidence>
<reference evidence="1" key="1">
    <citation type="submission" date="2023-07" db="EMBL/GenBank/DDBJ databases">
        <title>Marinobacter sp. chi1 genome sequencing and assembly.</title>
        <authorList>
            <person name="Park S."/>
        </authorList>
    </citation>
    <scope>NUCLEOTIDE SEQUENCE</scope>
    <source>
        <strain evidence="1">Chi1</strain>
    </source>
</reference>
<comment type="caution">
    <text evidence="1">The sequence shown here is derived from an EMBL/GenBank/DDBJ whole genome shotgun (WGS) entry which is preliminary data.</text>
</comment>
<evidence type="ECO:0000313" key="2">
    <source>
        <dbReference type="Proteomes" id="UP001168640"/>
    </source>
</evidence>
<name>A0ABT8W190_9GAMM</name>
<dbReference type="EMBL" id="JAUMIS010000002">
    <property type="protein sequence ID" value="MDO3722014.1"/>
    <property type="molecule type" value="Genomic_DNA"/>
</dbReference>
<sequence>MTQPSLAGEAFASQSYESCSLVTSEYLTVLQLADRGLDLQTLSTSLLDLSDPGAQRLEAILALANREGIVEAHSAVHSEYARCARGVYEYRGIPAAGSREHHFHQCAGENKSRYEIGLAATLQANPANVAAQLSPEHKDAVTKIFDTFESQGAGVLFDALASELKRCLKNSG</sequence>
<proteinExistence type="predicted"/>
<organism evidence="1 2">
    <name type="scientific">Marinobacter suaedae</name>
    <dbReference type="NCBI Taxonomy" id="3057675"/>
    <lineage>
        <taxon>Bacteria</taxon>
        <taxon>Pseudomonadati</taxon>
        <taxon>Pseudomonadota</taxon>
        <taxon>Gammaproteobacteria</taxon>
        <taxon>Pseudomonadales</taxon>
        <taxon>Marinobacteraceae</taxon>
        <taxon>Marinobacter</taxon>
    </lineage>
</organism>
<dbReference type="Proteomes" id="UP001168640">
    <property type="component" value="Unassembled WGS sequence"/>
</dbReference>